<name>A0AAE3EZX8_9FIRM</name>
<sequence>MDCYNFSKGSFYFNLFQDFNKFFREMYTSEDSNALFSQYSEKFIQFYPGDFSFDLLFALGRVTEQKTWKTISLEQYVDFFKEYYVLFRNMLGRVLTSHQSSESFCKMAYDGLEALWQKYRGIQTEKWQFGVDMLAAATFEFDRACRRICA</sequence>
<dbReference type="RefSeq" id="WP_238032700.1">
    <property type="nucleotide sequence ID" value="NZ_JAKNFS010000002.1"/>
</dbReference>
<organism evidence="1 2">
    <name type="scientific">Fusicatenibacter saccharivorans</name>
    <dbReference type="NCBI Taxonomy" id="1150298"/>
    <lineage>
        <taxon>Bacteria</taxon>
        <taxon>Bacillati</taxon>
        <taxon>Bacillota</taxon>
        <taxon>Clostridia</taxon>
        <taxon>Lachnospirales</taxon>
        <taxon>Lachnospiraceae</taxon>
        <taxon>Fusicatenibacter</taxon>
    </lineage>
</organism>
<evidence type="ECO:0000313" key="1">
    <source>
        <dbReference type="EMBL" id="MCG4764144.1"/>
    </source>
</evidence>
<reference evidence="1" key="1">
    <citation type="submission" date="2022-01" db="EMBL/GenBank/DDBJ databases">
        <title>Collection of gut derived symbiotic bacterial strains cultured from healthy donors.</title>
        <authorList>
            <person name="Lin H."/>
            <person name="Kohout C."/>
            <person name="Waligurski E."/>
            <person name="Pamer E.G."/>
        </authorList>
    </citation>
    <scope>NUCLEOTIDE SEQUENCE</scope>
    <source>
        <strain evidence="1">DFI.5.49</strain>
    </source>
</reference>
<protein>
    <submittedName>
        <fullName evidence="1">Uncharacterized protein</fullName>
    </submittedName>
</protein>
<dbReference type="AlphaFoldDB" id="A0AAE3EZX8"/>
<dbReference type="EMBL" id="JAKNFS010000002">
    <property type="protein sequence ID" value="MCG4764144.1"/>
    <property type="molecule type" value="Genomic_DNA"/>
</dbReference>
<proteinExistence type="predicted"/>
<accession>A0AAE3EZX8</accession>
<comment type="caution">
    <text evidence="1">The sequence shown here is derived from an EMBL/GenBank/DDBJ whole genome shotgun (WGS) entry which is preliminary data.</text>
</comment>
<dbReference type="Proteomes" id="UP001199915">
    <property type="component" value="Unassembled WGS sequence"/>
</dbReference>
<evidence type="ECO:0000313" key="2">
    <source>
        <dbReference type="Proteomes" id="UP001199915"/>
    </source>
</evidence>
<gene>
    <name evidence="1" type="ORF">L0N21_01200</name>
</gene>